<comment type="caution">
    <text evidence="1">The sequence shown here is derived from an EMBL/GenBank/DDBJ whole genome shotgun (WGS) entry which is preliminary data.</text>
</comment>
<organism evidence="1 2">
    <name type="scientific">Aspergillus mulundensis</name>
    <dbReference type="NCBI Taxonomy" id="1810919"/>
    <lineage>
        <taxon>Eukaryota</taxon>
        <taxon>Fungi</taxon>
        <taxon>Dikarya</taxon>
        <taxon>Ascomycota</taxon>
        <taxon>Pezizomycotina</taxon>
        <taxon>Eurotiomycetes</taxon>
        <taxon>Eurotiomycetidae</taxon>
        <taxon>Eurotiales</taxon>
        <taxon>Aspergillaceae</taxon>
        <taxon>Aspergillus</taxon>
        <taxon>Aspergillus subgen. Nidulantes</taxon>
    </lineage>
</organism>
<dbReference type="Proteomes" id="UP000256690">
    <property type="component" value="Unassembled WGS sequence"/>
</dbReference>
<evidence type="ECO:0000313" key="1">
    <source>
        <dbReference type="EMBL" id="RDW86051.1"/>
    </source>
</evidence>
<sequence>MPPITSVPLELIALIQESIPDPRPDDLITVGRVCRVFRDAFTRSERGLLDSWLESQCPRQQESREEAEQGFKLPLLHPQTCGTILLDLLTLAQSGAISPANLESILRRAWPLFRDIYLEEALMPLALMIARLYTHHDQAQKALDLLWAIFHAADPFTWSVPPGVREFVAEMQREGREWYGSSREQHLEPQKWQRSGTYPLGKAGLKLMVDTGLRPEVRGEKLDVDLIGFSHTLRSVSKRYTWARSILVEENGAVSKWDTIWRPDEKRLLDDGILLREGRKRRDGMLGQDNGLRAPQDAIAEPEIGRGGTDFCDPVAWPNVTPQPVAAVMKITHWGLQDYRFVPYVPEAEVREFGRQRAELLRNTSDNWAVHHSQRPGPEFESRLDAEQILGHGSLTETGPEGDGIRFYQRFAKDEIPWGIDAGIGMADPELGAIWKTLTNYQDTVKDIIALRMYLAGP</sequence>
<dbReference type="AlphaFoldDB" id="A0A3D8SIP7"/>
<dbReference type="STRING" id="1810919.A0A3D8SIP7"/>
<keyword evidence="2" id="KW-1185">Reference proteome</keyword>
<accession>A0A3D8SIP7</accession>
<gene>
    <name evidence="1" type="ORF">DSM5745_02693</name>
</gene>
<dbReference type="EMBL" id="PVWQ01000003">
    <property type="protein sequence ID" value="RDW86051.1"/>
    <property type="molecule type" value="Genomic_DNA"/>
</dbReference>
<protein>
    <submittedName>
        <fullName evidence="1">Uncharacterized protein</fullName>
    </submittedName>
</protein>
<reference evidence="1 2" key="1">
    <citation type="journal article" date="2018" name="IMA Fungus">
        <title>IMA Genome-F 9: Draft genome sequence of Annulohypoxylon stygium, Aspergillus mulundensis, Berkeleyomyces basicola (syn. Thielaviopsis basicola), Ceratocystis smalleyi, two Cercospora beticola strains, Coleophoma cylindrospora, Fusarium fracticaudum, Phialophora cf. hyalina, and Morchella septimelata.</title>
        <authorList>
            <person name="Wingfield B.D."/>
            <person name="Bills G.F."/>
            <person name="Dong Y."/>
            <person name="Huang W."/>
            <person name="Nel W.J."/>
            <person name="Swalarsk-Parry B.S."/>
            <person name="Vaghefi N."/>
            <person name="Wilken P.M."/>
            <person name="An Z."/>
            <person name="de Beer Z.W."/>
            <person name="De Vos L."/>
            <person name="Chen L."/>
            <person name="Duong T.A."/>
            <person name="Gao Y."/>
            <person name="Hammerbacher A."/>
            <person name="Kikkert J.R."/>
            <person name="Li Y."/>
            <person name="Li H."/>
            <person name="Li K."/>
            <person name="Li Q."/>
            <person name="Liu X."/>
            <person name="Ma X."/>
            <person name="Naidoo K."/>
            <person name="Pethybridge S.J."/>
            <person name="Sun J."/>
            <person name="Steenkamp E.T."/>
            <person name="van der Nest M.A."/>
            <person name="van Wyk S."/>
            <person name="Wingfield M.J."/>
            <person name="Xiong C."/>
            <person name="Yue Q."/>
            <person name="Zhang X."/>
        </authorList>
    </citation>
    <scope>NUCLEOTIDE SEQUENCE [LARGE SCALE GENOMIC DNA]</scope>
    <source>
        <strain evidence="1 2">DSM 5745</strain>
    </source>
</reference>
<dbReference type="RefSeq" id="XP_026605575.1">
    <property type="nucleotide sequence ID" value="XM_026744709.1"/>
</dbReference>
<dbReference type="OrthoDB" id="5042400at2759"/>
<dbReference type="GeneID" id="38113063"/>
<proteinExistence type="predicted"/>
<name>A0A3D8SIP7_9EURO</name>
<evidence type="ECO:0000313" key="2">
    <source>
        <dbReference type="Proteomes" id="UP000256690"/>
    </source>
</evidence>